<keyword evidence="2" id="KW-1185">Reference proteome</keyword>
<accession>A0ACB7RNK7</accession>
<evidence type="ECO:0000313" key="1">
    <source>
        <dbReference type="EMBL" id="KAH6924241.1"/>
    </source>
</evidence>
<gene>
    <name evidence="1" type="ORF">HPB50_014141</name>
</gene>
<proteinExistence type="predicted"/>
<organism evidence="1 2">
    <name type="scientific">Hyalomma asiaticum</name>
    <name type="common">Tick</name>
    <dbReference type="NCBI Taxonomy" id="266040"/>
    <lineage>
        <taxon>Eukaryota</taxon>
        <taxon>Metazoa</taxon>
        <taxon>Ecdysozoa</taxon>
        <taxon>Arthropoda</taxon>
        <taxon>Chelicerata</taxon>
        <taxon>Arachnida</taxon>
        <taxon>Acari</taxon>
        <taxon>Parasitiformes</taxon>
        <taxon>Ixodida</taxon>
        <taxon>Ixodoidea</taxon>
        <taxon>Ixodidae</taxon>
        <taxon>Hyalomminae</taxon>
        <taxon>Hyalomma</taxon>
    </lineage>
</organism>
<sequence length="136" mass="15225">MLRTRLPVKRARISHMSLREFKLVLDDLEKCESLTDLCLGVVCEGEGLGKDLWRVFRNLHSLELECDNTGSDLAQDVGSYIRQSKSLREVALQGSCGGDEGAAHLIEPLERNDTLRKLTLCEMTLSCETLISFAKI</sequence>
<dbReference type="Proteomes" id="UP000821845">
    <property type="component" value="Chromosome 8"/>
</dbReference>
<protein>
    <submittedName>
        <fullName evidence="1">Uncharacterized protein</fullName>
    </submittedName>
</protein>
<reference evidence="1" key="1">
    <citation type="submission" date="2020-05" db="EMBL/GenBank/DDBJ databases">
        <title>Large-scale comparative analyses of tick genomes elucidate their genetic diversity and vector capacities.</title>
        <authorList>
            <person name="Jia N."/>
            <person name="Wang J."/>
            <person name="Shi W."/>
            <person name="Du L."/>
            <person name="Sun Y."/>
            <person name="Zhan W."/>
            <person name="Jiang J."/>
            <person name="Wang Q."/>
            <person name="Zhang B."/>
            <person name="Ji P."/>
            <person name="Sakyi L.B."/>
            <person name="Cui X."/>
            <person name="Yuan T."/>
            <person name="Jiang B."/>
            <person name="Yang W."/>
            <person name="Lam T.T.-Y."/>
            <person name="Chang Q."/>
            <person name="Ding S."/>
            <person name="Wang X."/>
            <person name="Zhu J."/>
            <person name="Ruan X."/>
            <person name="Zhao L."/>
            <person name="Wei J."/>
            <person name="Que T."/>
            <person name="Du C."/>
            <person name="Cheng J."/>
            <person name="Dai P."/>
            <person name="Han X."/>
            <person name="Huang E."/>
            <person name="Gao Y."/>
            <person name="Liu J."/>
            <person name="Shao H."/>
            <person name="Ye R."/>
            <person name="Li L."/>
            <person name="Wei W."/>
            <person name="Wang X."/>
            <person name="Wang C."/>
            <person name="Yang T."/>
            <person name="Huo Q."/>
            <person name="Li W."/>
            <person name="Guo W."/>
            <person name="Chen H."/>
            <person name="Zhou L."/>
            <person name="Ni X."/>
            <person name="Tian J."/>
            <person name="Zhou Y."/>
            <person name="Sheng Y."/>
            <person name="Liu T."/>
            <person name="Pan Y."/>
            <person name="Xia L."/>
            <person name="Li J."/>
            <person name="Zhao F."/>
            <person name="Cao W."/>
        </authorList>
    </citation>
    <scope>NUCLEOTIDE SEQUENCE</scope>
    <source>
        <strain evidence="1">Hyas-2018</strain>
    </source>
</reference>
<dbReference type="EMBL" id="CM023488">
    <property type="protein sequence ID" value="KAH6924241.1"/>
    <property type="molecule type" value="Genomic_DNA"/>
</dbReference>
<name>A0ACB7RNK7_HYAAI</name>
<comment type="caution">
    <text evidence="1">The sequence shown here is derived from an EMBL/GenBank/DDBJ whole genome shotgun (WGS) entry which is preliminary data.</text>
</comment>
<evidence type="ECO:0000313" key="2">
    <source>
        <dbReference type="Proteomes" id="UP000821845"/>
    </source>
</evidence>